<keyword evidence="1" id="KW-0472">Membrane</keyword>
<dbReference type="GeneID" id="93646998"/>
<name>A0A177EC42_9MICR</name>
<dbReference type="Proteomes" id="UP000185944">
    <property type="component" value="Unassembled WGS sequence"/>
</dbReference>
<protein>
    <submittedName>
        <fullName evidence="2">Uncharacterized protein</fullName>
    </submittedName>
</protein>
<evidence type="ECO:0000313" key="2">
    <source>
        <dbReference type="EMBL" id="OAG29515.1"/>
    </source>
</evidence>
<feature type="transmembrane region" description="Helical" evidence="1">
    <location>
        <begin position="265"/>
        <end position="288"/>
    </location>
</feature>
<feature type="transmembrane region" description="Helical" evidence="1">
    <location>
        <begin position="167"/>
        <end position="189"/>
    </location>
</feature>
<dbReference type="VEuPathDB" id="MicrosporidiaDB:NEDG_00648"/>
<organism evidence="2 3">
    <name type="scientific">Nematocida displodere</name>
    <dbReference type="NCBI Taxonomy" id="1805483"/>
    <lineage>
        <taxon>Eukaryota</taxon>
        <taxon>Fungi</taxon>
        <taxon>Fungi incertae sedis</taxon>
        <taxon>Microsporidia</taxon>
        <taxon>Nematocida</taxon>
    </lineage>
</organism>
<comment type="caution">
    <text evidence="2">The sequence shown here is derived from an EMBL/GenBank/DDBJ whole genome shotgun (WGS) entry which is preliminary data.</text>
</comment>
<feature type="transmembrane region" description="Helical" evidence="1">
    <location>
        <begin position="97"/>
        <end position="115"/>
    </location>
</feature>
<feature type="transmembrane region" description="Helical" evidence="1">
    <location>
        <begin position="233"/>
        <end position="253"/>
    </location>
</feature>
<feature type="transmembrane region" description="Helical" evidence="1">
    <location>
        <begin position="201"/>
        <end position="221"/>
    </location>
</feature>
<gene>
    <name evidence="2" type="ORF">NEDG_00648</name>
</gene>
<accession>A0A177EC42</accession>
<feature type="transmembrane region" description="Helical" evidence="1">
    <location>
        <begin position="32"/>
        <end position="53"/>
    </location>
</feature>
<feature type="transmembrane region" description="Helical" evidence="1">
    <location>
        <begin position="309"/>
        <end position="333"/>
    </location>
</feature>
<feature type="transmembrane region" description="Helical" evidence="1">
    <location>
        <begin position="130"/>
        <end position="146"/>
    </location>
</feature>
<dbReference type="AlphaFoldDB" id="A0A177EC42"/>
<keyword evidence="3" id="KW-1185">Reference proteome</keyword>
<reference evidence="2 3" key="1">
    <citation type="submission" date="2016-02" db="EMBL/GenBank/DDBJ databases">
        <title>Discovery of a natural microsporidian pathogen with a broad tissue tropism in Caenorhabditis elegans.</title>
        <authorList>
            <person name="Luallen R.J."/>
            <person name="Reinke A.W."/>
            <person name="Tong L."/>
            <person name="Botts M.R."/>
            <person name="Felix M.-A."/>
            <person name="Troemel E.R."/>
        </authorList>
    </citation>
    <scope>NUCLEOTIDE SEQUENCE [LARGE SCALE GENOMIC DNA]</scope>
    <source>
        <strain evidence="2 3">JUm2807</strain>
    </source>
</reference>
<keyword evidence="1" id="KW-0812">Transmembrane</keyword>
<sequence>MSETDATVKEMVKPTNESDGTPFNYDSALFKALSILGMFVGSLVVATLLQMYASKLINSEIFITYNGITQMAMIVPYLLISIVNALTTKYANPIKHVLTGMAVFTIVMLSCSIPLNTNVFTYESVIQGNFFNWLLLLFVGAGYILEPNTEGVKAAETKQTATFRSRWAILMAGTTATAMCVVVCVNAGYGLDSLNFSLNLVQAKFAMILALTYTVSSFFEGLSTTNTAQKRDIIKNISLFFIIAISTTAVIAVNSPEISGLVSPLVSVGFSLISACGCFAAVAKFLTLDSHNANQNTWIELRDYNKNKVSRYVATGLVVMGVGLVVGVTYVAWATGSFEIVKSLFTTTTSSIESICNQAIDKAASLNIYRKSTTDVVLQRTSKIVVSFMGLLSKIKGMIAGFFKAAPAAIISSTGGGGLSA</sequence>
<evidence type="ECO:0000256" key="1">
    <source>
        <dbReference type="SAM" id="Phobius"/>
    </source>
</evidence>
<feature type="transmembrane region" description="Helical" evidence="1">
    <location>
        <begin position="65"/>
        <end position="85"/>
    </location>
</feature>
<proteinExistence type="predicted"/>
<dbReference type="RefSeq" id="XP_067544163.1">
    <property type="nucleotide sequence ID" value="XM_067688066.1"/>
</dbReference>
<dbReference type="EMBL" id="LTDL01000040">
    <property type="protein sequence ID" value="OAG29515.1"/>
    <property type="molecule type" value="Genomic_DNA"/>
</dbReference>
<keyword evidence="1" id="KW-1133">Transmembrane helix</keyword>
<evidence type="ECO:0000313" key="3">
    <source>
        <dbReference type="Proteomes" id="UP000185944"/>
    </source>
</evidence>